<dbReference type="RefSeq" id="WP_065235873.1">
    <property type="nucleotide sequence ID" value="NZ_CAAAIU010000006.1"/>
</dbReference>
<sequence length="202" mass="22907">MKIMIQVKVLFLNISIISMSMSSLIYTQLIYFWSSFEIFTIPIIMNKNTIAEGLMKLMIAIIALALNTSVLADVGHQPQDEECIIEGSQIHLMGKLISMAPISPDEKDSKQSKFYWILSTDKLYCGEGYNSETRALYRLGESISRFQLILKPEQYEEERELLGKKVIVEGKVRFANSDDHHTQMLIDVNTIESANCNPGSMS</sequence>
<comment type="caution">
    <text evidence="3">The sequence shown here is derived from an EMBL/GenBank/DDBJ whole genome shotgun (WGS) entry which is preliminary data.</text>
</comment>
<dbReference type="AlphaFoldDB" id="A0A0W0TDV6"/>
<proteinExistence type="predicted"/>
<dbReference type="Pfam" id="PF14485">
    <property type="entry name" value="DUF4431"/>
    <property type="match status" value="1"/>
</dbReference>
<accession>A0A0W0TDV6</accession>
<gene>
    <name evidence="3" type="ORF">Ldro_0134</name>
</gene>
<feature type="transmembrane region" description="Helical" evidence="1">
    <location>
        <begin position="9"/>
        <end position="33"/>
    </location>
</feature>
<keyword evidence="1" id="KW-0472">Membrane</keyword>
<reference evidence="3 4" key="1">
    <citation type="submission" date="2015-11" db="EMBL/GenBank/DDBJ databases">
        <title>Genomic analysis of 38 Legionella species identifies large and diverse effector repertoires.</title>
        <authorList>
            <person name="Burstein D."/>
            <person name="Amaro F."/>
            <person name="Zusman T."/>
            <person name="Lifshitz Z."/>
            <person name="Cohen O."/>
            <person name="Gilbert J.A."/>
            <person name="Pupko T."/>
            <person name="Shuman H.A."/>
            <person name="Segal G."/>
        </authorList>
    </citation>
    <scope>NUCLEOTIDE SEQUENCE [LARGE SCALE GENOMIC DNA]</scope>
    <source>
        <strain evidence="3 4">ATCC 700990</strain>
    </source>
</reference>
<evidence type="ECO:0000313" key="4">
    <source>
        <dbReference type="Proteomes" id="UP000054736"/>
    </source>
</evidence>
<dbReference type="InterPro" id="IPR027826">
    <property type="entry name" value="DUF4431"/>
</dbReference>
<dbReference type="PATRIC" id="fig|1212489.4.peg.135"/>
<keyword evidence="1" id="KW-0812">Transmembrane</keyword>
<evidence type="ECO:0000313" key="3">
    <source>
        <dbReference type="EMBL" id="KTC93784.1"/>
    </source>
</evidence>
<protein>
    <recommendedName>
        <fullName evidence="2">DUF4431 domain-containing protein</fullName>
    </recommendedName>
</protein>
<name>A0A0W0TDV6_9GAMM</name>
<keyword evidence="1" id="KW-1133">Transmembrane helix</keyword>
<dbReference type="EMBL" id="LNXY01000001">
    <property type="protein sequence ID" value="KTC93784.1"/>
    <property type="molecule type" value="Genomic_DNA"/>
</dbReference>
<keyword evidence="4" id="KW-1185">Reference proteome</keyword>
<dbReference type="Proteomes" id="UP000054736">
    <property type="component" value="Unassembled WGS sequence"/>
</dbReference>
<evidence type="ECO:0000259" key="2">
    <source>
        <dbReference type="Pfam" id="PF14485"/>
    </source>
</evidence>
<dbReference type="STRING" id="1212489.Ldro_0134"/>
<organism evidence="3 4">
    <name type="scientific">Legionella drozanskii LLAP-1</name>
    <dbReference type="NCBI Taxonomy" id="1212489"/>
    <lineage>
        <taxon>Bacteria</taxon>
        <taxon>Pseudomonadati</taxon>
        <taxon>Pseudomonadota</taxon>
        <taxon>Gammaproteobacteria</taxon>
        <taxon>Legionellales</taxon>
        <taxon>Legionellaceae</taxon>
        <taxon>Legionella</taxon>
    </lineage>
</organism>
<evidence type="ECO:0000256" key="1">
    <source>
        <dbReference type="SAM" id="Phobius"/>
    </source>
</evidence>
<feature type="domain" description="DUF4431" evidence="2">
    <location>
        <begin position="147"/>
        <end position="192"/>
    </location>
</feature>